<dbReference type="InParanoid" id="A0A7N8Y433"/>
<dbReference type="GeneID" id="113133142"/>
<dbReference type="GO" id="GO:0036297">
    <property type="term" value="P:interstrand cross-link repair"/>
    <property type="evidence" value="ECO:0007669"/>
    <property type="project" value="InterPro"/>
</dbReference>
<dbReference type="Proteomes" id="UP000261640">
    <property type="component" value="Unplaced"/>
</dbReference>
<dbReference type="InterPro" id="IPR026985">
    <property type="entry name" value="FAAP24"/>
</dbReference>
<keyword evidence="2" id="KW-0234">DNA repair</keyword>
<dbReference type="CDD" id="cd20076">
    <property type="entry name" value="XPF_nuclease_FAAP24"/>
    <property type="match status" value="1"/>
</dbReference>
<dbReference type="InterPro" id="IPR041663">
    <property type="entry name" value="DisA/LigA_HHH"/>
</dbReference>
<reference evidence="5" key="1">
    <citation type="submission" date="2025-08" db="UniProtKB">
        <authorList>
            <consortium name="Ensembl"/>
        </authorList>
    </citation>
    <scope>IDENTIFICATION</scope>
</reference>
<evidence type="ECO:0000259" key="3">
    <source>
        <dbReference type="Pfam" id="PF12826"/>
    </source>
</evidence>
<evidence type="ECO:0000313" key="6">
    <source>
        <dbReference type="Proteomes" id="UP000261640"/>
    </source>
</evidence>
<dbReference type="GO" id="GO:0043240">
    <property type="term" value="C:Fanconi anaemia nuclear complex"/>
    <property type="evidence" value="ECO:0007669"/>
    <property type="project" value="InterPro"/>
</dbReference>
<sequence>METKAPDALDAGPPCGSVFVGDRWRRSPLTERLKGAGVKILFDSELGLADFYLPNRICIVYVSERDVVAGQDYKRKLVRYRNAGGRLQELVLVETTRLSEQHFAAVQRFVVLDLGLTLLPVGSQTDAAQLIAQIVHGEGRENPFARRSSSRLLDPLVLALVQQVPGVGKVKALALLQHFSSIRQLCNADAVELEAIVGHVVAQQIHSFFHEPTGPG</sequence>
<evidence type="ECO:0000256" key="2">
    <source>
        <dbReference type="ARBA" id="ARBA00023204"/>
    </source>
</evidence>
<name>A0A7N8Y433_9TELE</name>
<protein>
    <submittedName>
        <fullName evidence="5">FA core complex associated protein 24</fullName>
    </submittedName>
</protein>
<dbReference type="Gene3D" id="1.10.150.20">
    <property type="entry name" value="5' to 3' exonuclease, C-terminal subdomain"/>
    <property type="match status" value="1"/>
</dbReference>
<dbReference type="GeneTree" id="ENSGT00390000009456"/>
<dbReference type="RefSeq" id="XP_026167524.1">
    <property type="nucleotide sequence ID" value="XM_026311739.1"/>
</dbReference>
<dbReference type="Ensembl" id="ENSMAMT00000063998.1">
    <property type="protein sequence ID" value="ENSMAMP00000061966.1"/>
    <property type="gene ID" value="ENSMAMG00000025588.1"/>
</dbReference>
<keyword evidence="1" id="KW-0227">DNA damage</keyword>
<dbReference type="Gene3D" id="3.40.50.10130">
    <property type="match status" value="1"/>
</dbReference>
<proteinExistence type="predicted"/>
<evidence type="ECO:0000256" key="1">
    <source>
        <dbReference type="ARBA" id="ARBA00022763"/>
    </source>
</evidence>
<dbReference type="OrthoDB" id="5975714at2759"/>
<dbReference type="CTD" id="91442"/>
<dbReference type="InterPro" id="IPR010994">
    <property type="entry name" value="RuvA_2-like"/>
</dbReference>
<evidence type="ECO:0000259" key="4">
    <source>
        <dbReference type="Pfam" id="PF17949"/>
    </source>
</evidence>
<keyword evidence="6" id="KW-1185">Reference proteome</keyword>
<dbReference type="Pfam" id="PF17949">
    <property type="entry name" value="PND"/>
    <property type="match status" value="1"/>
</dbReference>
<reference evidence="5" key="2">
    <citation type="submission" date="2025-09" db="UniProtKB">
        <authorList>
            <consortium name="Ensembl"/>
        </authorList>
    </citation>
    <scope>IDENTIFICATION</scope>
</reference>
<feature type="domain" description="Fanconi anemia core complex-associated protein 24 pseudonuclease" evidence="4">
    <location>
        <begin position="14"/>
        <end position="136"/>
    </location>
</feature>
<dbReference type="AlphaFoldDB" id="A0A7N8Y433"/>
<dbReference type="SUPFAM" id="SSF47781">
    <property type="entry name" value="RuvA domain 2-like"/>
    <property type="match status" value="1"/>
</dbReference>
<dbReference type="Pfam" id="PF12826">
    <property type="entry name" value="HHH_2"/>
    <property type="match status" value="1"/>
</dbReference>
<dbReference type="PANTHER" id="PTHR31786">
    <property type="entry name" value="FANCONI ANEMIA CORE COMPLEX-ASSOCIATED PROTEIN 24"/>
    <property type="match status" value="1"/>
</dbReference>
<accession>A0A7N8Y433</accession>
<feature type="domain" description="DisA/LigA helix-hairpin-helix motif" evidence="3">
    <location>
        <begin position="164"/>
        <end position="213"/>
    </location>
</feature>
<dbReference type="GO" id="GO:0003682">
    <property type="term" value="F:chromatin binding"/>
    <property type="evidence" value="ECO:0007669"/>
    <property type="project" value="TreeGrafter"/>
</dbReference>
<dbReference type="PANTHER" id="PTHR31786:SF2">
    <property type="entry name" value="FANCONI ANEMIA CORE COMPLEX-ASSOCIATED PROTEIN 24"/>
    <property type="match status" value="1"/>
</dbReference>
<organism evidence="5 6">
    <name type="scientific">Mastacembelus armatus</name>
    <name type="common">zig-zag eel</name>
    <dbReference type="NCBI Taxonomy" id="205130"/>
    <lineage>
        <taxon>Eukaryota</taxon>
        <taxon>Metazoa</taxon>
        <taxon>Chordata</taxon>
        <taxon>Craniata</taxon>
        <taxon>Vertebrata</taxon>
        <taxon>Euteleostomi</taxon>
        <taxon>Actinopterygii</taxon>
        <taxon>Neopterygii</taxon>
        <taxon>Teleostei</taxon>
        <taxon>Neoteleostei</taxon>
        <taxon>Acanthomorphata</taxon>
        <taxon>Anabantaria</taxon>
        <taxon>Synbranchiformes</taxon>
        <taxon>Mastacembelidae</taxon>
        <taxon>Mastacembelus</taxon>
    </lineage>
</organism>
<dbReference type="InterPro" id="IPR040646">
    <property type="entry name" value="PND"/>
</dbReference>
<evidence type="ECO:0000313" key="5">
    <source>
        <dbReference type="Ensembl" id="ENSMAMP00000061966.1"/>
    </source>
</evidence>